<name>A0A1W0CG08_9NEIS</name>
<reference evidence="1 2" key="1">
    <citation type="submission" date="2017-02" db="EMBL/GenBank/DDBJ databases">
        <title>Chromobacterium haemolyticum H5244.</title>
        <authorList>
            <person name="Gulvik C.A."/>
        </authorList>
    </citation>
    <scope>NUCLEOTIDE SEQUENCE [LARGE SCALE GENOMIC DNA]</scope>
    <source>
        <strain evidence="1 2">H5244</strain>
    </source>
</reference>
<gene>
    <name evidence="1" type="ORF">B0T45_20100</name>
</gene>
<organism evidence="1 2">
    <name type="scientific">Chromobacterium haemolyticum</name>
    <dbReference type="NCBI Taxonomy" id="394935"/>
    <lineage>
        <taxon>Bacteria</taxon>
        <taxon>Pseudomonadati</taxon>
        <taxon>Pseudomonadota</taxon>
        <taxon>Betaproteobacteria</taxon>
        <taxon>Neisseriales</taxon>
        <taxon>Chromobacteriaceae</taxon>
        <taxon>Chromobacterium</taxon>
    </lineage>
</organism>
<dbReference type="Proteomes" id="UP000192721">
    <property type="component" value="Unassembled WGS sequence"/>
</dbReference>
<evidence type="ECO:0000313" key="1">
    <source>
        <dbReference type="EMBL" id="OQS33687.1"/>
    </source>
</evidence>
<proteinExistence type="predicted"/>
<sequence length="110" mass="12354">MDDLGVLLDAINIALDQLMHSKRLTLAQALRLTAHFRNAQVPVSDLFPLDPGRLEMAEIAVAFLGEVNRLLARYRPLMAGEVRMAEVPLLQAAIKDAWREALEGRIYLFD</sequence>
<dbReference type="AlphaFoldDB" id="A0A1W0CG08"/>
<accession>A0A1W0CG08</accession>
<dbReference type="RefSeq" id="WP_081556694.1">
    <property type="nucleotide sequence ID" value="NZ_MUKV01000037.1"/>
</dbReference>
<dbReference type="EMBL" id="MUKV01000037">
    <property type="protein sequence ID" value="OQS33687.1"/>
    <property type="molecule type" value="Genomic_DNA"/>
</dbReference>
<evidence type="ECO:0000313" key="2">
    <source>
        <dbReference type="Proteomes" id="UP000192721"/>
    </source>
</evidence>
<protein>
    <submittedName>
        <fullName evidence="1">Uncharacterized protein</fullName>
    </submittedName>
</protein>
<comment type="caution">
    <text evidence="1">The sequence shown here is derived from an EMBL/GenBank/DDBJ whole genome shotgun (WGS) entry which is preliminary data.</text>
</comment>